<proteinExistence type="predicted"/>
<sequence length="880" mass="103807">MLTNPNPNDQLENYKLSLYKEIQCNLKRSQFLKKKDNKRVENFLNVQQIFDNGPRLAIIKPSLTKEESNPTMGGDGSTASSYSRDLRENMSRESIIKCYPGLAIQILDAISALSDNQQRGKVIKHFLSISTTYYKYERMRFIEQFLPKDLIQYLKTNYSLDIFKQLNDSYKMQLDQSISNVLFFEAGIETDIKPLYNSSFLASQLLFMYSSNYYKNYPKQRMIFLNFTGIQNNDAELHQQFSKEECLYISLQRKNTRNIQNSTQMLSQNETNFKIIYLEENQQELTWQQFRIIYKYQIKKNIKSFKSNLFILSIAKQLDCQSYFKFSEDCIIKMISRFSILAKDKLIIHSYISKGLSQNQNQKAQTAELITYINSLEQGILSQDIFLNQDKFEMQTDSTQLRYFDNWVEKLIQGNIKILKPEQQELFQRERRNLMLDSKNQLVEDLPAIKLGVYIFKDNEQCQLDQIIYLTHDNQNLQFFTNSILYVDYIGKQIVLLQYEEPTYYVYHTKFNDNNLYNWIPQDQNCQRINLSELLEDQDNLDESIIFNSSLIVKDEKAYIIYNKDASKIFMIELNNSSAVVLRRRDLRSERIKFNPQEKSQRIIHQSQAKVEKIVQNRRKPTIVSYPCVEGFDFIIFGGEFVNSNQFCNLVELIQVESDGFSSVTIPKDMLFHKCGYYIPWPNMIVLVNSTSPKQYVLLPGDYNNKIYCYNQVINKEHQEKAILMTQGKDNLQFQIDYLKIEYQVKQVEINNQQIELDEQNIKKRKPIPIQYFSGNQTNIKSEESYWRIAITMLETAQSKIIQLFVLAEIKIEIEGQRKQLIITQSMEEIVCHGITQQKKNFAFDQQNIKILQSNDSQISPNQEEYQSNKDDKSTKSQFN</sequence>
<feature type="compositionally biased region" description="Polar residues" evidence="1">
    <location>
        <begin position="854"/>
        <end position="866"/>
    </location>
</feature>
<dbReference type="OMA" id="QVINKEH"/>
<reference evidence="2" key="1">
    <citation type="submission" date="2021-01" db="EMBL/GenBank/DDBJ databases">
        <authorList>
            <consortium name="Genoscope - CEA"/>
            <person name="William W."/>
        </authorList>
    </citation>
    <scope>NUCLEOTIDE SEQUENCE</scope>
</reference>
<dbReference type="OrthoDB" id="309549at2759"/>
<organism evidence="2 3">
    <name type="scientific">Paramecium octaurelia</name>
    <dbReference type="NCBI Taxonomy" id="43137"/>
    <lineage>
        <taxon>Eukaryota</taxon>
        <taxon>Sar</taxon>
        <taxon>Alveolata</taxon>
        <taxon>Ciliophora</taxon>
        <taxon>Intramacronucleata</taxon>
        <taxon>Oligohymenophorea</taxon>
        <taxon>Peniculida</taxon>
        <taxon>Parameciidae</taxon>
        <taxon>Paramecium</taxon>
    </lineage>
</organism>
<comment type="caution">
    <text evidence="2">The sequence shown here is derived from an EMBL/GenBank/DDBJ whole genome shotgun (WGS) entry which is preliminary data.</text>
</comment>
<evidence type="ECO:0000313" key="2">
    <source>
        <dbReference type="EMBL" id="CAD8159124.1"/>
    </source>
</evidence>
<dbReference type="EMBL" id="CAJJDP010000036">
    <property type="protein sequence ID" value="CAD8159124.1"/>
    <property type="molecule type" value="Genomic_DNA"/>
</dbReference>
<name>A0A8S1U3P1_PAROT</name>
<dbReference type="AlphaFoldDB" id="A0A8S1U3P1"/>
<feature type="region of interest" description="Disordered" evidence="1">
    <location>
        <begin position="63"/>
        <end position="84"/>
    </location>
</feature>
<feature type="region of interest" description="Disordered" evidence="1">
    <location>
        <begin position="854"/>
        <end position="880"/>
    </location>
</feature>
<accession>A0A8S1U3P1</accession>
<protein>
    <submittedName>
        <fullName evidence="2">Uncharacterized protein</fullName>
    </submittedName>
</protein>
<feature type="compositionally biased region" description="Basic and acidic residues" evidence="1">
    <location>
        <begin position="867"/>
        <end position="880"/>
    </location>
</feature>
<keyword evidence="3" id="KW-1185">Reference proteome</keyword>
<evidence type="ECO:0000256" key="1">
    <source>
        <dbReference type="SAM" id="MobiDB-lite"/>
    </source>
</evidence>
<dbReference type="Proteomes" id="UP000683925">
    <property type="component" value="Unassembled WGS sequence"/>
</dbReference>
<gene>
    <name evidence="2" type="ORF">POCTA_138.1.T0360201</name>
</gene>
<evidence type="ECO:0000313" key="3">
    <source>
        <dbReference type="Proteomes" id="UP000683925"/>
    </source>
</evidence>